<dbReference type="EMBL" id="JAHQCW010000004">
    <property type="protein sequence ID" value="MBU9735651.1"/>
    <property type="molecule type" value="Genomic_DNA"/>
</dbReference>
<sequence length="57" mass="6621">MKIQYDNRRALIHVLDCLDESETKQLLAFAAGYEACRKQLQTEEFPDETQKPPVDHS</sequence>
<evidence type="ECO:0000313" key="1">
    <source>
        <dbReference type="EMBL" id="MBU9735651.1"/>
    </source>
</evidence>
<organism evidence="1 2">
    <name type="scientific">Diplocloster agilis</name>
    <dbReference type="NCBI Taxonomy" id="2850323"/>
    <lineage>
        <taxon>Bacteria</taxon>
        <taxon>Bacillati</taxon>
        <taxon>Bacillota</taxon>
        <taxon>Clostridia</taxon>
        <taxon>Lachnospirales</taxon>
        <taxon>Lachnospiraceae</taxon>
        <taxon>Diplocloster</taxon>
    </lineage>
</organism>
<dbReference type="Proteomes" id="UP000712157">
    <property type="component" value="Unassembled WGS sequence"/>
</dbReference>
<name>A0A949K313_9FIRM</name>
<dbReference type="RefSeq" id="WP_238720690.1">
    <property type="nucleotide sequence ID" value="NZ_JAHQCW010000004.1"/>
</dbReference>
<comment type="caution">
    <text evidence="1">The sequence shown here is derived from an EMBL/GenBank/DDBJ whole genome shotgun (WGS) entry which is preliminary data.</text>
</comment>
<dbReference type="AlphaFoldDB" id="A0A949K313"/>
<keyword evidence="2" id="KW-1185">Reference proteome</keyword>
<evidence type="ECO:0000313" key="2">
    <source>
        <dbReference type="Proteomes" id="UP000712157"/>
    </source>
</evidence>
<proteinExistence type="predicted"/>
<protein>
    <submittedName>
        <fullName evidence="1">Uncharacterized protein</fullName>
    </submittedName>
</protein>
<gene>
    <name evidence="1" type="ORF">KTH89_03815</name>
</gene>
<accession>A0A949K313</accession>
<reference evidence="1" key="1">
    <citation type="submission" date="2021-06" db="EMBL/GenBank/DDBJ databases">
        <title>Description of novel taxa of the family Lachnospiraceae.</title>
        <authorList>
            <person name="Chaplin A.V."/>
            <person name="Sokolova S.R."/>
            <person name="Pikina A.P."/>
            <person name="Korzhanova M."/>
            <person name="Belova V."/>
            <person name="Korostin D."/>
            <person name="Efimov B.A."/>
        </authorList>
    </citation>
    <scope>NUCLEOTIDE SEQUENCE</scope>
    <source>
        <strain evidence="1">ASD5720</strain>
    </source>
</reference>